<organism evidence="1 2">
    <name type="scientific">Streptacidiphilus pinicola</name>
    <dbReference type="NCBI Taxonomy" id="2219663"/>
    <lineage>
        <taxon>Bacteria</taxon>
        <taxon>Bacillati</taxon>
        <taxon>Actinomycetota</taxon>
        <taxon>Actinomycetes</taxon>
        <taxon>Kitasatosporales</taxon>
        <taxon>Streptomycetaceae</taxon>
        <taxon>Streptacidiphilus</taxon>
    </lineage>
</organism>
<dbReference type="AlphaFoldDB" id="A0A2X0J9V0"/>
<keyword evidence="2" id="KW-1185">Reference proteome</keyword>
<reference evidence="1 2" key="1">
    <citation type="submission" date="2018-06" db="EMBL/GenBank/DDBJ databases">
        <title>Streptacidiphilus pinicola sp. nov., isolated from pine grove soil.</title>
        <authorList>
            <person name="Roh S.G."/>
            <person name="Park S."/>
            <person name="Kim M.-K."/>
            <person name="Yun B.-R."/>
            <person name="Park J."/>
            <person name="Kim M.J."/>
            <person name="Kim Y.S."/>
            <person name="Kim S.B."/>
        </authorList>
    </citation>
    <scope>NUCLEOTIDE SEQUENCE [LARGE SCALE GENOMIC DNA]</scope>
    <source>
        <strain evidence="1 2">MMS16-CNU450</strain>
    </source>
</reference>
<dbReference type="RefSeq" id="WP_111502026.1">
    <property type="nucleotide sequence ID" value="NZ_QKYN01000068.1"/>
</dbReference>
<evidence type="ECO:0000313" key="2">
    <source>
        <dbReference type="Proteomes" id="UP000248889"/>
    </source>
</evidence>
<protein>
    <submittedName>
        <fullName evidence="1">Uncharacterized protein</fullName>
    </submittedName>
</protein>
<evidence type="ECO:0000313" key="1">
    <source>
        <dbReference type="EMBL" id="RAG84258.1"/>
    </source>
</evidence>
<accession>A0A2X0J9V0</accession>
<dbReference type="EMBL" id="QKYN01000068">
    <property type="protein sequence ID" value="RAG84258.1"/>
    <property type="molecule type" value="Genomic_DNA"/>
</dbReference>
<gene>
    <name evidence="1" type="ORF">DN069_17880</name>
</gene>
<proteinExistence type="predicted"/>
<name>A0A2X0J9V0_9ACTN</name>
<comment type="caution">
    <text evidence="1">The sequence shown here is derived from an EMBL/GenBank/DDBJ whole genome shotgun (WGS) entry which is preliminary data.</text>
</comment>
<dbReference type="Proteomes" id="UP000248889">
    <property type="component" value="Unassembled WGS sequence"/>
</dbReference>
<sequence length="135" mass="15170">MLFALWGVFCWVVLGAAPGSVRRYRRGRRQVRRFARRCGAYRGRVVARQDGAGVFGGDPYWEDVVSLRRGAVAEVRGEIARAVESAVRDWERRAARRSSADGRSRPDVLTTVAPADDAHGWTSVSWHFRECRPPG</sequence>